<dbReference type="EMBL" id="LAZR01007386">
    <property type="protein sequence ID" value="KKM85581.1"/>
    <property type="molecule type" value="Genomic_DNA"/>
</dbReference>
<accession>A0A0F9LEC0</accession>
<comment type="caution">
    <text evidence="1">The sequence shown here is derived from an EMBL/GenBank/DDBJ whole genome shotgun (WGS) entry which is preliminary data.</text>
</comment>
<dbReference type="AlphaFoldDB" id="A0A0F9LEC0"/>
<sequence>MLMIRRAFLQMLMATPLGTFFLGKKETPKLKVDDEVIVRQKSWKRQNEPYALKKGEKPILEEYMDKAKGVVTKIKTVIIEEKDKSVRKTVDYSVYCDELRYWGDRLKRHGLIPSRGWNGCYKREQLTKIS</sequence>
<organism evidence="1">
    <name type="scientific">marine sediment metagenome</name>
    <dbReference type="NCBI Taxonomy" id="412755"/>
    <lineage>
        <taxon>unclassified sequences</taxon>
        <taxon>metagenomes</taxon>
        <taxon>ecological metagenomes</taxon>
    </lineage>
</organism>
<evidence type="ECO:0000313" key="1">
    <source>
        <dbReference type="EMBL" id="KKM85581.1"/>
    </source>
</evidence>
<proteinExistence type="predicted"/>
<gene>
    <name evidence="1" type="ORF">LCGC14_1287510</name>
</gene>
<reference evidence="1" key="1">
    <citation type="journal article" date="2015" name="Nature">
        <title>Complex archaea that bridge the gap between prokaryotes and eukaryotes.</title>
        <authorList>
            <person name="Spang A."/>
            <person name="Saw J.H."/>
            <person name="Jorgensen S.L."/>
            <person name="Zaremba-Niedzwiedzka K."/>
            <person name="Martijn J."/>
            <person name="Lind A.E."/>
            <person name="van Eijk R."/>
            <person name="Schleper C."/>
            <person name="Guy L."/>
            <person name="Ettema T.J."/>
        </authorList>
    </citation>
    <scope>NUCLEOTIDE SEQUENCE</scope>
</reference>
<protein>
    <submittedName>
        <fullName evidence="1">Uncharacterized protein</fullName>
    </submittedName>
</protein>
<name>A0A0F9LEC0_9ZZZZ</name>